<dbReference type="GO" id="GO:0003723">
    <property type="term" value="F:RNA binding"/>
    <property type="evidence" value="ECO:0007669"/>
    <property type="project" value="UniProtKB-KW"/>
</dbReference>
<keyword evidence="6" id="KW-0949">S-adenosyl-L-methionine</keyword>
<comment type="similarity">
    <text evidence="8">Belongs to the methyltransferase superfamily. RlmI family.</text>
</comment>
<dbReference type="CDD" id="cd11572">
    <property type="entry name" value="RlmI_M_like"/>
    <property type="match status" value="1"/>
</dbReference>
<feature type="domain" description="PUA" evidence="10">
    <location>
        <begin position="82"/>
        <end position="169"/>
    </location>
</feature>
<dbReference type="PANTHER" id="PTHR42873:SF1">
    <property type="entry name" value="S-ADENOSYLMETHIONINE-DEPENDENT METHYLTRANSFERASE DOMAIN-CONTAINING PROTEIN"/>
    <property type="match status" value="1"/>
</dbReference>
<dbReference type="OrthoDB" id="269872at2759"/>
<dbReference type="RefSeq" id="XP_001422128.1">
    <property type="nucleotide sequence ID" value="XM_001422091.1"/>
</dbReference>
<reference evidence="11 12" key="1">
    <citation type="journal article" date="2007" name="Proc. Natl. Acad. Sci. U.S.A.">
        <title>The tiny eukaryote Ostreococcus provides genomic insights into the paradox of plankton speciation.</title>
        <authorList>
            <person name="Palenik B."/>
            <person name="Grimwood J."/>
            <person name="Aerts A."/>
            <person name="Rouze P."/>
            <person name="Salamov A."/>
            <person name="Putnam N."/>
            <person name="Dupont C."/>
            <person name="Jorgensen R."/>
            <person name="Derelle E."/>
            <person name="Rombauts S."/>
            <person name="Zhou K."/>
            <person name="Otillar R."/>
            <person name="Merchant S.S."/>
            <person name="Podell S."/>
            <person name="Gaasterland T."/>
            <person name="Napoli C."/>
            <person name="Gendler K."/>
            <person name="Manuell A."/>
            <person name="Tai V."/>
            <person name="Vallon O."/>
            <person name="Piganeau G."/>
            <person name="Jancek S."/>
            <person name="Heijde M."/>
            <person name="Jabbari K."/>
            <person name="Bowler C."/>
            <person name="Lohr M."/>
            <person name="Robbens S."/>
            <person name="Werner G."/>
            <person name="Dubchak I."/>
            <person name="Pazour G.J."/>
            <person name="Ren Q."/>
            <person name="Paulsen I."/>
            <person name="Delwiche C."/>
            <person name="Schmutz J."/>
            <person name="Rokhsar D."/>
            <person name="Van de Peer Y."/>
            <person name="Moreau H."/>
            <person name="Grigoriev I.V."/>
        </authorList>
    </citation>
    <scope>NUCLEOTIDE SEQUENCE [LARGE SCALE GENOMIC DNA]</scope>
    <source>
        <strain evidence="11 12">CCE9901</strain>
    </source>
</reference>
<evidence type="ECO:0000256" key="1">
    <source>
        <dbReference type="ARBA" id="ARBA00004496"/>
    </source>
</evidence>
<dbReference type="STRING" id="436017.A4S9U5"/>
<dbReference type="Pfam" id="PF10672">
    <property type="entry name" value="Methyltrans_SAM"/>
    <property type="match status" value="1"/>
</dbReference>
<dbReference type="SUPFAM" id="SSF53335">
    <property type="entry name" value="S-adenosyl-L-methionine-dependent methyltransferases"/>
    <property type="match status" value="1"/>
</dbReference>
<evidence type="ECO:0000256" key="7">
    <source>
        <dbReference type="ARBA" id="ARBA00022884"/>
    </source>
</evidence>
<dbReference type="Gramene" id="ABP00445">
    <property type="protein sequence ID" value="ABP00445"/>
    <property type="gene ID" value="OSTLU_41962"/>
</dbReference>
<dbReference type="InterPro" id="IPR019614">
    <property type="entry name" value="SAM-dep_methyl-trfase"/>
</dbReference>
<dbReference type="GO" id="GO:0032259">
    <property type="term" value="P:methylation"/>
    <property type="evidence" value="ECO:0007669"/>
    <property type="project" value="UniProtKB-KW"/>
</dbReference>
<dbReference type="SUPFAM" id="SSF88697">
    <property type="entry name" value="PUA domain-like"/>
    <property type="match status" value="1"/>
</dbReference>
<evidence type="ECO:0000313" key="11">
    <source>
        <dbReference type="EMBL" id="ABP00445.1"/>
    </source>
</evidence>
<dbReference type="OMA" id="VMDVFDY"/>
<proteinExistence type="inferred from homology"/>
<evidence type="ECO:0000256" key="3">
    <source>
        <dbReference type="ARBA" id="ARBA00022552"/>
    </source>
</evidence>
<evidence type="ECO:0000256" key="5">
    <source>
        <dbReference type="ARBA" id="ARBA00022679"/>
    </source>
</evidence>
<dbReference type="InterPro" id="IPR002478">
    <property type="entry name" value="PUA"/>
</dbReference>
<dbReference type="AlphaFoldDB" id="A4S9U5"/>
<keyword evidence="12" id="KW-1185">Reference proteome</keyword>
<dbReference type="GO" id="GO:0006364">
    <property type="term" value="P:rRNA processing"/>
    <property type="evidence" value="ECO:0007669"/>
    <property type="project" value="UniProtKB-KW"/>
</dbReference>
<dbReference type="SMART" id="SM00359">
    <property type="entry name" value="PUA"/>
    <property type="match status" value="1"/>
</dbReference>
<evidence type="ECO:0000256" key="9">
    <source>
        <dbReference type="SAM" id="MobiDB-lite"/>
    </source>
</evidence>
<keyword evidence="4" id="KW-0489">Methyltransferase</keyword>
<keyword evidence="7" id="KW-0694">RNA-binding</keyword>
<dbReference type="EMBL" id="CP000597">
    <property type="protein sequence ID" value="ABP00445.1"/>
    <property type="molecule type" value="Genomic_DNA"/>
</dbReference>
<dbReference type="KEGG" id="olu:OSTLU_41962"/>
<name>A4S9U5_OSTLU</name>
<organism evidence="11 12">
    <name type="scientific">Ostreococcus lucimarinus (strain CCE9901)</name>
    <dbReference type="NCBI Taxonomy" id="436017"/>
    <lineage>
        <taxon>Eukaryota</taxon>
        <taxon>Viridiplantae</taxon>
        <taxon>Chlorophyta</taxon>
        <taxon>Mamiellophyceae</taxon>
        <taxon>Mamiellales</taxon>
        <taxon>Bathycoccaceae</taxon>
        <taxon>Ostreococcus</taxon>
    </lineage>
</organism>
<dbReference type="InterPro" id="IPR015947">
    <property type="entry name" value="PUA-like_sf"/>
</dbReference>
<feature type="region of interest" description="Disordered" evidence="9">
    <location>
        <begin position="1"/>
        <end position="71"/>
    </location>
</feature>
<evidence type="ECO:0000256" key="4">
    <source>
        <dbReference type="ARBA" id="ARBA00022603"/>
    </source>
</evidence>
<accession>A4S9U5</accession>
<keyword evidence="2" id="KW-0963">Cytoplasm</keyword>
<dbReference type="InterPro" id="IPR036974">
    <property type="entry name" value="PUA_sf"/>
</dbReference>
<dbReference type="Gene3D" id="2.30.130.10">
    <property type="entry name" value="PUA domain"/>
    <property type="match status" value="1"/>
</dbReference>
<protein>
    <recommendedName>
        <fullName evidence="10">PUA domain-containing protein</fullName>
    </recommendedName>
</protein>
<dbReference type="GO" id="GO:0008168">
    <property type="term" value="F:methyltransferase activity"/>
    <property type="evidence" value="ECO:0007669"/>
    <property type="project" value="UniProtKB-KW"/>
</dbReference>
<sequence>MQRLARGASFALRARPSRAQTRRFVTSAAATAPRKPSTSGRGRPDGGRRAQSSSADVVQRQRRNFDGEQSANLEDARRSALTRVVVARGKANMFLDGNPIVYAGAIERVEGEARTGDWVQVTDHALSPICYGFYNETSSYSVRALSQAWERGCEDGDGVVAQRIREAYELRRDLGLVGNERTTCYRLLNSEGDKISGLNADVYGEIVVASSTAAWVEQRRDVILRAFADVLGANTKVVWRRDEKMYEVEGTPWEGENLIDYYDAATGAKVGEAVPSDVKVLEDGVQYAIDIAGGHKTGFYVDQRDNRKVMREIARGKRVLDVCCYTGGFALNAALGGASDVVAVDSSESALDMAKKNAELNGLQDKVNFVRADAFDFMQAEIDAGRAGSYDVVVLDPPKFAPTKPALKKAIPKYVGLNKRAMTLLRPGGILITCSCSGAVTQERLLPKIVENASRASGVSATMLSIRGAGCDQPIDPAYAFGEYLSVVTARIA</sequence>
<evidence type="ECO:0000256" key="6">
    <source>
        <dbReference type="ARBA" id="ARBA00022691"/>
    </source>
</evidence>
<keyword evidence="3" id="KW-0698">rRNA processing</keyword>
<dbReference type="Pfam" id="PF17785">
    <property type="entry name" value="PUA_3"/>
    <property type="match status" value="1"/>
</dbReference>
<dbReference type="eggNOG" id="ENOG502QS1I">
    <property type="taxonomic scope" value="Eukaryota"/>
</dbReference>
<comment type="subcellular location">
    <subcellularLocation>
        <location evidence="1">Cytoplasm</location>
    </subcellularLocation>
</comment>
<dbReference type="InterPro" id="IPR041532">
    <property type="entry name" value="RlmI-like_PUA"/>
</dbReference>
<dbReference type="CDD" id="cd02440">
    <property type="entry name" value="AdoMet_MTases"/>
    <property type="match status" value="1"/>
</dbReference>
<evidence type="ECO:0000256" key="8">
    <source>
        <dbReference type="ARBA" id="ARBA00038091"/>
    </source>
</evidence>
<dbReference type="PANTHER" id="PTHR42873">
    <property type="entry name" value="RIBOSOMAL RNA LARGE SUBUNIT METHYLTRANSFERASE"/>
    <property type="match status" value="1"/>
</dbReference>
<dbReference type="InterPro" id="IPR029063">
    <property type="entry name" value="SAM-dependent_MTases_sf"/>
</dbReference>
<dbReference type="Gene3D" id="3.30.750.80">
    <property type="entry name" value="RNA methyltransferase domain (HRMD) like"/>
    <property type="match status" value="1"/>
</dbReference>
<evidence type="ECO:0000259" key="10">
    <source>
        <dbReference type="SMART" id="SM00359"/>
    </source>
</evidence>
<evidence type="ECO:0000256" key="2">
    <source>
        <dbReference type="ARBA" id="ARBA00022490"/>
    </source>
</evidence>
<dbReference type="GO" id="GO:0005737">
    <property type="term" value="C:cytoplasm"/>
    <property type="evidence" value="ECO:0007669"/>
    <property type="project" value="UniProtKB-SubCell"/>
</dbReference>
<gene>
    <name evidence="11" type="ORF">OSTLU_41962</name>
</gene>
<dbReference type="Proteomes" id="UP000001568">
    <property type="component" value="Chromosome 17"/>
</dbReference>
<dbReference type="CDD" id="cd21153">
    <property type="entry name" value="PUA_RlmI"/>
    <property type="match status" value="1"/>
</dbReference>
<keyword evidence="5" id="KW-0808">Transferase</keyword>
<dbReference type="Gene3D" id="3.40.50.150">
    <property type="entry name" value="Vaccinia Virus protein VP39"/>
    <property type="match status" value="1"/>
</dbReference>
<dbReference type="PROSITE" id="PS50890">
    <property type="entry name" value="PUA"/>
    <property type="match status" value="1"/>
</dbReference>
<dbReference type="HOGENOM" id="CLU_014042_0_0_1"/>
<evidence type="ECO:0000313" key="12">
    <source>
        <dbReference type="Proteomes" id="UP000001568"/>
    </source>
</evidence>
<dbReference type="GeneID" id="5006186"/>